<protein>
    <recommendedName>
        <fullName evidence="3">SPASM domain-containing protein</fullName>
    </recommendedName>
</protein>
<proteinExistence type="predicted"/>
<name>A0A6V8PQ56_9ACTN</name>
<evidence type="ECO:0008006" key="3">
    <source>
        <dbReference type="Google" id="ProtNLM"/>
    </source>
</evidence>
<dbReference type="EMBL" id="BLSA01001019">
    <property type="protein sequence ID" value="GFP34190.1"/>
    <property type="molecule type" value="Genomic_DNA"/>
</dbReference>
<dbReference type="AlphaFoldDB" id="A0A6V8PQ56"/>
<accession>A0A6V8PQ56</accession>
<gene>
    <name evidence="1" type="ORF">HKBW3S42_02530</name>
</gene>
<comment type="caution">
    <text evidence="1">The sequence shown here is derived from an EMBL/GenBank/DDBJ whole genome shotgun (WGS) entry which is preliminary data.</text>
</comment>
<dbReference type="InterPro" id="IPR023885">
    <property type="entry name" value="4Fe4S-binding_SPASM_dom"/>
</dbReference>
<dbReference type="Proteomes" id="UP000568877">
    <property type="component" value="Unassembled WGS sequence"/>
</dbReference>
<sequence>TVDIPCISGRLEKHSEFQINTEDGGRYLRYGYGNGLHTGASGFACGLHLMAVMADGRVSKCIFYDSAAGKIEDGLKECWQRIKPIRLDELKCDCKYIEACRGGCRYRAGLLGDPLGKDIYKCSLYGIIINENRA</sequence>
<dbReference type="NCBIfam" id="TIGR04085">
    <property type="entry name" value="rSAM_more_4Fe4S"/>
    <property type="match status" value="1"/>
</dbReference>
<reference evidence="1 2" key="1">
    <citation type="journal article" date="2020" name="Front. Microbiol.">
        <title>Single-cell genomics of novel Actinobacteria with the Wood-Ljungdahl pathway discovered in a serpentinizing system.</title>
        <authorList>
            <person name="Merino N."/>
            <person name="Kawai M."/>
            <person name="Boyd E.S."/>
            <person name="Colman D.R."/>
            <person name="McGlynn S.E."/>
            <person name="Nealson K.H."/>
            <person name="Kurokawa K."/>
            <person name="Hongoh Y."/>
        </authorList>
    </citation>
    <scope>NUCLEOTIDE SEQUENCE [LARGE SCALE GENOMIC DNA]</scope>
    <source>
        <strain evidence="1 2">S42</strain>
    </source>
</reference>
<organism evidence="1 2">
    <name type="scientific">Candidatus Hakubella thermalkaliphila</name>
    <dbReference type="NCBI Taxonomy" id="2754717"/>
    <lineage>
        <taxon>Bacteria</taxon>
        <taxon>Bacillati</taxon>
        <taxon>Actinomycetota</taxon>
        <taxon>Actinomycetota incertae sedis</taxon>
        <taxon>Candidatus Hakubellales</taxon>
        <taxon>Candidatus Hakubellaceae</taxon>
        <taxon>Candidatus Hakubella</taxon>
    </lineage>
</organism>
<evidence type="ECO:0000313" key="1">
    <source>
        <dbReference type="EMBL" id="GFP34190.1"/>
    </source>
</evidence>
<feature type="non-terminal residue" evidence="1">
    <location>
        <position position="1"/>
    </location>
</feature>
<evidence type="ECO:0000313" key="2">
    <source>
        <dbReference type="Proteomes" id="UP000568877"/>
    </source>
</evidence>